<feature type="signal peptide" evidence="1">
    <location>
        <begin position="1"/>
        <end position="22"/>
    </location>
</feature>
<gene>
    <name evidence="2" type="ORF">ACFSDE_05865</name>
</gene>
<protein>
    <submittedName>
        <fullName evidence="2">Uncharacterized protein</fullName>
    </submittedName>
</protein>
<evidence type="ECO:0000313" key="2">
    <source>
        <dbReference type="EMBL" id="MFD1946311.1"/>
    </source>
</evidence>
<keyword evidence="3" id="KW-1185">Reference proteome</keyword>
<dbReference type="RefSeq" id="WP_343916344.1">
    <property type="nucleotide sequence ID" value="NZ_BAAAJT010000002.1"/>
</dbReference>
<evidence type="ECO:0000313" key="3">
    <source>
        <dbReference type="Proteomes" id="UP001597351"/>
    </source>
</evidence>
<evidence type="ECO:0000256" key="1">
    <source>
        <dbReference type="SAM" id="SignalP"/>
    </source>
</evidence>
<dbReference type="EMBL" id="JBHUGD010000003">
    <property type="protein sequence ID" value="MFD1946311.1"/>
    <property type="molecule type" value="Genomic_DNA"/>
</dbReference>
<feature type="chain" id="PRO_5045182857" evidence="1">
    <location>
        <begin position="23"/>
        <end position="149"/>
    </location>
</feature>
<reference evidence="3" key="1">
    <citation type="journal article" date="2019" name="Int. J. Syst. Evol. Microbiol.">
        <title>The Global Catalogue of Microorganisms (GCM) 10K type strain sequencing project: providing services to taxonomists for standard genome sequencing and annotation.</title>
        <authorList>
            <consortium name="The Broad Institute Genomics Platform"/>
            <consortium name="The Broad Institute Genome Sequencing Center for Infectious Disease"/>
            <person name="Wu L."/>
            <person name="Ma J."/>
        </authorList>
    </citation>
    <scope>NUCLEOTIDE SEQUENCE [LARGE SCALE GENOMIC DNA]</scope>
    <source>
        <strain evidence="3">CGMCC 1.12477</strain>
    </source>
</reference>
<proteinExistence type="predicted"/>
<comment type="caution">
    <text evidence="2">The sequence shown here is derived from an EMBL/GenBank/DDBJ whole genome shotgun (WGS) entry which is preliminary data.</text>
</comment>
<dbReference type="Proteomes" id="UP001597351">
    <property type="component" value="Unassembled WGS sequence"/>
</dbReference>
<name>A0ABW4TK84_9ACTN</name>
<accession>A0ABW4TK84</accession>
<organism evidence="2 3">
    <name type="scientific">Nocardioides aestuarii</name>
    <dbReference type="NCBI Taxonomy" id="252231"/>
    <lineage>
        <taxon>Bacteria</taxon>
        <taxon>Bacillati</taxon>
        <taxon>Actinomycetota</taxon>
        <taxon>Actinomycetes</taxon>
        <taxon>Propionibacteriales</taxon>
        <taxon>Nocardioidaceae</taxon>
        <taxon>Nocardioides</taxon>
    </lineage>
</organism>
<sequence length="149" mass="15786">MSVLVWLLVALLRLSGSGPATAPDDVAPPEPPAAAEAFPDDLGPVRTQAQIEQRFLTRSPIAACDLAVTGGSAAPRPGSFDCLQAAADAGDEAELIVTSELPDGRYAVYYRVNPGGPLEIFVDRREAAGKDWDYRRCPLPDDISTSTCD</sequence>
<keyword evidence="1" id="KW-0732">Signal</keyword>